<dbReference type="CDD" id="cd00093">
    <property type="entry name" value="HTH_XRE"/>
    <property type="match status" value="1"/>
</dbReference>
<name>A0A9Q8Q464_9GAMM</name>
<dbReference type="InterPro" id="IPR001387">
    <property type="entry name" value="Cro/C1-type_HTH"/>
</dbReference>
<evidence type="ECO:0000313" key="3">
    <source>
        <dbReference type="Proteomes" id="UP000829116"/>
    </source>
</evidence>
<dbReference type="InterPro" id="IPR015927">
    <property type="entry name" value="Peptidase_S24_S26A/B/C"/>
</dbReference>
<dbReference type="CDD" id="cd06529">
    <property type="entry name" value="S24_LexA-like"/>
    <property type="match status" value="1"/>
</dbReference>
<dbReference type="Proteomes" id="UP000829116">
    <property type="component" value="Chromosome"/>
</dbReference>
<dbReference type="GO" id="GO:0003677">
    <property type="term" value="F:DNA binding"/>
    <property type="evidence" value="ECO:0007669"/>
    <property type="project" value="InterPro"/>
</dbReference>
<gene>
    <name evidence="2" type="ORF">MNY72_05045</name>
</gene>
<dbReference type="PANTHER" id="PTHR33516">
    <property type="entry name" value="LEXA REPRESSOR"/>
    <property type="match status" value="1"/>
</dbReference>
<dbReference type="InterPro" id="IPR039418">
    <property type="entry name" value="LexA-like"/>
</dbReference>
<dbReference type="PROSITE" id="PS50943">
    <property type="entry name" value="HTH_CROC1"/>
    <property type="match status" value="1"/>
</dbReference>
<feature type="domain" description="HTH cro/C1-type" evidence="1">
    <location>
        <begin position="58"/>
        <end position="100"/>
    </location>
</feature>
<reference evidence="2" key="1">
    <citation type="submission" date="2022-03" db="EMBL/GenBank/DDBJ databases">
        <title>ESBL-producing Moellerella wisconsensis and Escherichia marmotae isolated from wild game meat.</title>
        <authorList>
            <person name="Biggel M."/>
        </authorList>
    </citation>
    <scope>NUCLEOTIDE SEQUENCE</scope>
    <source>
        <strain evidence="2">W51</strain>
    </source>
</reference>
<dbReference type="AlphaFoldDB" id="A0A9Q8Q464"/>
<evidence type="ECO:0000313" key="2">
    <source>
        <dbReference type="EMBL" id="UNH31664.1"/>
    </source>
</evidence>
<dbReference type="SMART" id="SM00530">
    <property type="entry name" value="HTH_XRE"/>
    <property type="match status" value="1"/>
</dbReference>
<proteinExistence type="predicted"/>
<organism evidence="2 3">
    <name type="scientific">Moellerella wisconsensis</name>
    <dbReference type="NCBI Taxonomy" id="158849"/>
    <lineage>
        <taxon>Bacteria</taxon>
        <taxon>Pseudomonadati</taxon>
        <taxon>Pseudomonadota</taxon>
        <taxon>Gammaproteobacteria</taxon>
        <taxon>Enterobacterales</taxon>
        <taxon>Morganellaceae</taxon>
        <taxon>Moellerella</taxon>
    </lineage>
</organism>
<protein>
    <submittedName>
        <fullName evidence="2">Helix-turn-helix domain-containing protein</fullName>
    </submittedName>
</protein>
<accession>A0A9Q8Q464</accession>
<dbReference type="PANTHER" id="PTHR33516:SF2">
    <property type="entry name" value="LEXA REPRESSOR-RELATED"/>
    <property type="match status" value="1"/>
</dbReference>
<dbReference type="Pfam" id="PF01381">
    <property type="entry name" value="HTH_3"/>
    <property type="match status" value="1"/>
</dbReference>
<dbReference type="InterPro" id="IPR010982">
    <property type="entry name" value="Lambda_DNA-bd_dom_sf"/>
</dbReference>
<dbReference type="Pfam" id="PF00717">
    <property type="entry name" value="Peptidase_S24"/>
    <property type="match status" value="1"/>
</dbReference>
<dbReference type="InterPro" id="IPR050077">
    <property type="entry name" value="LexA_repressor"/>
</dbReference>
<dbReference type="SUPFAM" id="SSF51306">
    <property type="entry name" value="LexA/Signal peptidase"/>
    <property type="match status" value="1"/>
</dbReference>
<dbReference type="EMBL" id="CP093245">
    <property type="protein sequence ID" value="UNH31664.1"/>
    <property type="molecule type" value="Genomic_DNA"/>
</dbReference>
<sequence length="253" mass="28029">MLISLFELSVHILVELTVPFNLFIIELMVQMNNVREKFASRLAQAAKDAGYSEHGKATEIAEKLGLTPKAISKWFNAESIPRQDAMNKLAELLRVDVVWLQHGELAGFDSNVSNPRPYRPAPKYPVISWVQAGSWNEACEPYTLDQIDEWYESEVHVQGAAFWLRVEGDSMTASSGQSVPEGSLVLVDTGREAINNSLVIAKLTDSNEATFKKLVIDGGQKFLKGLNPAWPITPINGNCKIIGVAVQMMMKLV</sequence>
<dbReference type="InterPro" id="IPR036286">
    <property type="entry name" value="LexA/Signal_pep-like_sf"/>
</dbReference>
<dbReference type="Gene3D" id="1.10.260.40">
    <property type="entry name" value="lambda repressor-like DNA-binding domains"/>
    <property type="match status" value="1"/>
</dbReference>
<evidence type="ECO:0000259" key="1">
    <source>
        <dbReference type="PROSITE" id="PS50943"/>
    </source>
</evidence>
<dbReference type="SUPFAM" id="SSF47413">
    <property type="entry name" value="lambda repressor-like DNA-binding domains"/>
    <property type="match status" value="1"/>
</dbReference>
<dbReference type="Gene3D" id="2.10.109.10">
    <property type="entry name" value="Umud Fragment, subunit A"/>
    <property type="match status" value="1"/>
</dbReference>